<keyword evidence="2" id="KW-1185">Reference proteome</keyword>
<dbReference type="InterPro" id="IPR018641">
    <property type="entry name" value="Trfase_1_rSAM/seldom-assoc"/>
</dbReference>
<dbReference type="Gene3D" id="3.90.550.10">
    <property type="entry name" value="Spore Coat Polysaccharide Biosynthesis Protein SpsA, Chain A"/>
    <property type="match status" value="1"/>
</dbReference>
<dbReference type="NCBIfam" id="TIGR04282">
    <property type="entry name" value="glyco_like_cofC"/>
    <property type="match status" value="1"/>
</dbReference>
<dbReference type="Pfam" id="PF09837">
    <property type="entry name" value="DUF2064"/>
    <property type="match status" value="1"/>
</dbReference>
<dbReference type="EMBL" id="AP018203">
    <property type="protein sequence ID" value="BAY56366.1"/>
    <property type="molecule type" value="Genomic_DNA"/>
</dbReference>
<dbReference type="Proteomes" id="UP000217895">
    <property type="component" value="Chromosome"/>
</dbReference>
<dbReference type="PANTHER" id="PTHR36529:SF1">
    <property type="entry name" value="GLYCOSYLTRANSFERASE"/>
    <property type="match status" value="1"/>
</dbReference>
<sequence>MQEQLIVFTRYPEAGKAKTRLIPALGEVGAAELHRQMTERTIEKCRSLTCQLCIHFTGGTLEQMQDWLGYDLCYYPQHSGDLGDRLTHAFQTAFDQGAKSAIAIGTDCPNLTSEILALAFSNLKTHPITIGGATDGGYYLIGCNRFVPDVFQNIQWSTDIVFQQTIEIVKRLGLSIAELPILHDIDRPEDLQYLT</sequence>
<name>A0A1Z4JI11_LEPBY</name>
<reference evidence="1 2" key="1">
    <citation type="submission" date="2017-06" db="EMBL/GenBank/DDBJ databases">
        <title>Genome sequencing of cyanobaciteial culture collection at National Institute for Environmental Studies (NIES).</title>
        <authorList>
            <person name="Hirose Y."/>
            <person name="Shimura Y."/>
            <person name="Fujisawa T."/>
            <person name="Nakamura Y."/>
            <person name="Kawachi M."/>
        </authorList>
    </citation>
    <scope>NUCLEOTIDE SEQUENCE [LARGE SCALE GENOMIC DNA]</scope>
    <source>
        <strain evidence="1 2">NIES-2135</strain>
    </source>
</reference>
<dbReference type="PANTHER" id="PTHR36529">
    <property type="entry name" value="SLL1095 PROTEIN"/>
    <property type="match status" value="1"/>
</dbReference>
<gene>
    <name evidence="1" type="ORF">NIES2135_31970</name>
</gene>
<dbReference type="AlphaFoldDB" id="A0A1Z4JI11"/>
<proteinExistence type="predicted"/>
<accession>A0A1Z4JI11</accession>
<evidence type="ECO:0008006" key="3">
    <source>
        <dbReference type="Google" id="ProtNLM"/>
    </source>
</evidence>
<protein>
    <recommendedName>
        <fullName evidence="3">Glycosyltransferase</fullName>
    </recommendedName>
</protein>
<dbReference type="InterPro" id="IPR029044">
    <property type="entry name" value="Nucleotide-diphossugar_trans"/>
</dbReference>
<evidence type="ECO:0000313" key="2">
    <source>
        <dbReference type="Proteomes" id="UP000217895"/>
    </source>
</evidence>
<evidence type="ECO:0000313" key="1">
    <source>
        <dbReference type="EMBL" id="BAY56366.1"/>
    </source>
</evidence>
<dbReference type="SUPFAM" id="SSF53448">
    <property type="entry name" value="Nucleotide-diphospho-sugar transferases"/>
    <property type="match status" value="1"/>
</dbReference>
<organism evidence="1 2">
    <name type="scientific">Leptolyngbya boryana NIES-2135</name>
    <dbReference type="NCBI Taxonomy" id="1973484"/>
    <lineage>
        <taxon>Bacteria</taxon>
        <taxon>Bacillati</taxon>
        <taxon>Cyanobacteriota</taxon>
        <taxon>Cyanophyceae</taxon>
        <taxon>Leptolyngbyales</taxon>
        <taxon>Leptolyngbyaceae</taxon>
        <taxon>Leptolyngbya group</taxon>
        <taxon>Leptolyngbya</taxon>
    </lineage>
</organism>